<dbReference type="EMBL" id="LKTR01000034">
    <property type="protein sequence ID" value="PKD17456.1"/>
    <property type="molecule type" value="Genomic_DNA"/>
</dbReference>
<dbReference type="PANTHER" id="PTHR45947">
    <property type="entry name" value="SULFOQUINOVOSYL TRANSFERASE SQD2"/>
    <property type="match status" value="1"/>
</dbReference>
<feature type="domain" description="Glycosyltransferase subfamily 4-like N-terminal" evidence="2">
    <location>
        <begin position="87"/>
        <end position="198"/>
    </location>
</feature>
<dbReference type="InterPro" id="IPR001296">
    <property type="entry name" value="Glyco_trans_1"/>
</dbReference>
<evidence type="ECO:0000259" key="2">
    <source>
        <dbReference type="Pfam" id="PF13439"/>
    </source>
</evidence>
<dbReference type="GO" id="GO:0016757">
    <property type="term" value="F:glycosyltransferase activity"/>
    <property type="evidence" value="ECO:0007669"/>
    <property type="project" value="InterPro"/>
</dbReference>
<dbReference type="Pfam" id="PF00534">
    <property type="entry name" value="Glycos_transf_1"/>
    <property type="match status" value="1"/>
</dbReference>
<accession>A0A2N0TRY0</accession>
<reference evidence="3 5" key="2">
    <citation type="submission" date="2016-09" db="EMBL/GenBank/DDBJ databases">
        <title>Genome Sequence of Salegentibacter salarius,Isolated from a Marine Solar Saltern of the Yellow Sea in South Korea.</title>
        <authorList>
            <person name="Zheng Q."/>
            <person name="Liu Y."/>
        </authorList>
    </citation>
    <scope>NUCLEOTIDE SEQUENCE [LARGE SCALE GENOMIC DNA]</scope>
    <source>
        <strain evidence="3 5">KCTC 12974</strain>
    </source>
</reference>
<feature type="domain" description="Glycosyl transferase family 1" evidence="1">
    <location>
        <begin position="211"/>
        <end position="364"/>
    </location>
</feature>
<proteinExistence type="predicted"/>
<evidence type="ECO:0000313" key="4">
    <source>
        <dbReference type="EMBL" id="PKD17456.1"/>
    </source>
</evidence>
<sequence length="385" mass="43743">MVKVLIITNLLPIPEIEAKKNENDILFITEDQVKRNYPETIFKYLYIVPKANITLAKVSSRWASYYSLERKGESKIKGRIISVLGIVQLPKVTPFRTLLYDISLYLNRKFIRKLIEEYRPTILHAQNSDVDAYIAKKVSEKYDIPYVVTLRGLNRASDAVVKTNINSAKKLVAISPTQLNQAGKLTNKQVQLIPHGVQESFFNNPSSRPLSSKLKLISVCRLLKLKNLDSVIVALSYLKEDYVFDIYGEGPEMKNLNSLIEKLGLCDKIHLKGLVPHSKLLEVFKLYDLFIMPSFPETLGRVYFEAMASGLPVIGSKNTGIDGIISNGEEGFLIEPQDEDELQSVLIYANNNRLHLRVMGENAFNLAQKYSWQTIIPKLQEIYSC</sequence>
<organism evidence="4 6">
    <name type="scientific">Salegentibacter salarius</name>
    <dbReference type="NCBI Taxonomy" id="435906"/>
    <lineage>
        <taxon>Bacteria</taxon>
        <taxon>Pseudomonadati</taxon>
        <taxon>Bacteroidota</taxon>
        <taxon>Flavobacteriia</taxon>
        <taxon>Flavobacteriales</taxon>
        <taxon>Flavobacteriaceae</taxon>
        <taxon>Salegentibacter</taxon>
    </lineage>
</organism>
<protein>
    <submittedName>
        <fullName evidence="4">Uncharacterized protein</fullName>
    </submittedName>
</protein>
<dbReference type="Proteomes" id="UP000176009">
    <property type="component" value="Unassembled WGS sequence"/>
</dbReference>
<dbReference type="Proteomes" id="UP000232533">
    <property type="component" value="Unassembled WGS sequence"/>
</dbReference>
<gene>
    <name evidence="4" type="ORF">APR40_04160</name>
    <name evidence="3" type="ORF">BHS39_04160</name>
</gene>
<dbReference type="InterPro" id="IPR028098">
    <property type="entry name" value="Glyco_trans_4-like_N"/>
</dbReference>
<dbReference type="Pfam" id="PF13439">
    <property type="entry name" value="Glyco_transf_4"/>
    <property type="match status" value="1"/>
</dbReference>
<evidence type="ECO:0000259" key="1">
    <source>
        <dbReference type="Pfam" id="PF00534"/>
    </source>
</evidence>
<evidence type="ECO:0000313" key="3">
    <source>
        <dbReference type="EMBL" id="OEY71863.1"/>
    </source>
</evidence>
<comment type="caution">
    <text evidence="4">The sequence shown here is derived from an EMBL/GenBank/DDBJ whole genome shotgun (WGS) entry which is preliminary data.</text>
</comment>
<dbReference type="RefSeq" id="WP_070054944.1">
    <property type="nucleotide sequence ID" value="NZ_FVZF01000031.1"/>
</dbReference>
<evidence type="ECO:0000313" key="5">
    <source>
        <dbReference type="Proteomes" id="UP000176009"/>
    </source>
</evidence>
<dbReference type="Gene3D" id="3.40.50.2000">
    <property type="entry name" value="Glycogen Phosphorylase B"/>
    <property type="match status" value="2"/>
</dbReference>
<dbReference type="InterPro" id="IPR050194">
    <property type="entry name" value="Glycosyltransferase_grp1"/>
</dbReference>
<dbReference type="AlphaFoldDB" id="A0A2N0TRY0"/>
<dbReference type="SUPFAM" id="SSF53756">
    <property type="entry name" value="UDP-Glycosyltransferase/glycogen phosphorylase"/>
    <property type="match status" value="1"/>
</dbReference>
<keyword evidence="5" id="KW-1185">Reference proteome</keyword>
<dbReference type="PANTHER" id="PTHR45947:SF3">
    <property type="entry name" value="SULFOQUINOVOSYL TRANSFERASE SQD2"/>
    <property type="match status" value="1"/>
</dbReference>
<evidence type="ECO:0000313" key="6">
    <source>
        <dbReference type="Proteomes" id="UP000232533"/>
    </source>
</evidence>
<name>A0A2N0TRY0_9FLAO</name>
<reference evidence="4 6" key="1">
    <citation type="submission" date="2015-10" db="EMBL/GenBank/DDBJ databases">
        <title>Draft genome sequence of Salegentibacter salinarum KCTC 12975.</title>
        <authorList>
            <person name="Lin W."/>
            <person name="Zheng Q."/>
        </authorList>
    </citation>
    <scope>NUCLEOTIDE SEQUENCE [LARGE SCALE GENOMIC DNA]</scope>
    <source>
        <strain evidence="4 6">KCTC 12974</strain>
    </source>
</reference>
<dbReference type="EMBL" id="MJBR01000034">
    <property type="protein sequence ID" value="OEY71863.1"/>
    <property type="molecule type" value="Genomic_DNA"/>
</dbReference>
<dbReference type="OrthoDB" id="9811239at2"/>